<comment type="caution">
    <text evidence="5">The sequence shown here is derived from an EMBL/GenBank/DDBJ whole genome shotgun (WGS) entry which is preliminary data.</text>
</comment>
<feature type="domain" description="B12-binding" evidence="3">
    <location>
        <begin position="92"/>
        <end position="223"/>
    </location>
</feature>
<dbReference type="PROSITE" id="PS51337">
    <property type="entry name" value="B12_BINDING_NTER"/>
    <property type="match status" value="1"/>
</dbReference>
<dbReference type="PANTHER" id="PTHR45833">
    <property type="entry name" value="METHIONINE SYNTHASE"/>
    <property type="match status" value="1"/>
</dbReference>
<dbReference type="SMART" id="SM01018">
    <property type="entry name" value="B12-binding_2"/>
    <property type="match status" value="1"/>
</dbReference>
<feature type="domain" description="B12-binding N-terminal" evidence="4">
    <location>
        <begin position="1"/>
        <end position="92"/>
    </location>
</feature>
<gene>
    <name evidence="5" type="ORF">AB8S09_03720</name>
</gene>
<dbReference type="InterPro" id="IPR036594">
    <property type="entry name" value="Meth_synthase_dom"/>
</dbReference>
<keyword evidence="1" id="KW-0479">Metal-binding</keyword>
<dbReference type="PROSITE" id="PS51332">
    <property type="entry name" value="B12_BINDING"/>
    <property type="match status" value="1"/>
</dbReference>
<evidence type="ECO:0000259" key="3">
    <source>
        <dbReference type="PROSITE" id="PS51332"/>
    </source>
</evidence>
<evidence type="ECO:0000256" key="1">
    <source>
        <dbReference type="ARBA" id="ARBA00022723"/>
    </source>
</evidence>
<keyword evidence="2" id="KW-0170">Cobalt</keyword>
<dbReference type="Gene3D" id="1.10.1240.10">
    <property type="entry name" value="Methionine synthase domain"/>
    <property type="match status" value="1"/>
</dbReference>
<keyword evidence="6" id="KW-1185">Reference proteome</keyword>
<dbReference type="RefSeq" id="WP_294182085.1">
    <property type="nucleotide sequence ID" value="NZ_JBGFFE010000003.1"/>
</dbReference>
<dbReference type="Pfam" id="PF02607">
    <property type="entry name" value="B12-binding_2"/>
    <property type="match status" value="1"/>
</dbReference>
<organism evidence="5 6">
    <name type="scientific">Clostridium lapidicellarium</name>
    <dbReference type="NCBI Taxonomy" id="3240931"/>
    <lineage>
        <taxon>Bacteria</taxon>
        <taxon>Bacillati</taxon>
        <taxon>Bacillota</taxon>
        <taxon>Clostridia</taxon>
        <taxon>Eubacteriales</taxon>
        <taxon>Clostridiaceae</taxon>
        <taxon>Clostridium</taxon>
    </lineage>
</organism>
<dbReference type="InterPro" id="IPR006158">
    <property type="entry name" value="Cobalamin-bd"/>
</dbReference>
<dbReference type="SUPFAM" id="SSF47644">
    <property type="entry name" value="Methionine synthase domain"/>
    <property type="match status" value="1"/>
</dbReference>
<sequence>MSIKEDLLKELSNSVVDMEEEKAVKASQKWVQEGLKAYDAIDKGLSDGMNRAGILYEQEEYYIPELLMCSDAMYAGLGVLRPHLDKNEENNKHKVVIGVVEGDTHDIGKNLVKIMMETEGFEVIDLGRDVPPADFVSKTKEVGADIIALSTLMTTTMDGMDQVIKLLKSEGIRDKVKVMVGGGPISQSFADKIGADIYTTDASKAAKTARKLFESKSSLSKGGVLSER</sequence>
<dbReference type="CDD" id="cd02070">
    <property type="entry name" value="corrinoid_protein_B12-BD"/>
    <property type="match status" value="1"/>
</dbReference>
<evidence type="ECO:0000313" key="5">
    <source>
        <dbReference type="EMBL" id="MEY8762756.1"/>
    </source>
</evidence>
<reference evidence="5 6" key="1">
    <citation type="submission" date="2024-08" db="EMBL/GenBank/DDBJ databases">
        <title>Clostridium lapicellarii sp. nov., and Clostridium renhuaiense sp. nov., two species isolated from the mud in a fermentation cellar used for producing sauce-flavour Chinese liquors.</title>
        <authorList>
            <person name="Yang F."/>
            <person name="Wang H."/>
            <person name="Chen L.Q."/>
            <person name="Zhou N."/>
            <person name="Lu J.J."/>
            <person name="Pu X.X."/>
            <person name="Wan B."/>
            <person name="Wang L."/>
            <person name="Liu S.J."/>
        </authorList>
    </citation>
    <scope>NUCLEOTIDE SEQUENCE [LARGE SCALE GENOMIC DNA]</scope>
    <source>
        <strain evidence="5 6">MT-113</strain>
    </source>
</reference>
<dbReference type="EMBL" id="JBGFFE010000003">
    <property type="protein sequence ID" value="MEY8762756.1"/>
    <property type="molecule type" value="Genomic_DNA"/>
</dbReference>
<dbReference type="InterPro" id="IPR003759">
    <property type="entry name" value="Cbl-bd_cap"/>
</dbReference>
<name>A0ABV4DW67_9CLOT</name>
<protein>
    <submittedName>
        <fullName evidence="5">Corrinoid protein</fullName>
    </submittedName>
</protein>
<dbReference type="InterPro" id="IPR050554">
    <property type="entry name" value="Met_Synthase/Corrinoid"/>
</dbReference>
<evidence type="ECO:0000256" key="2">
    <source>
        <dbReference type="ARBA" id="ARBA00023285"/>
    </source>
</evidence>
<dbReference type="SUPFAM" id="SSF52242">
    <property type="entry name" value="Cobalamin (vitamin B12)-binding domain"/>
    <property type="match status" value="1"/>
</dbReference>
<dbReference type="InterPro" id="IPR036724">
    <property type="entry name" value="Cobalamin-bd_sf"/>
</dbReference>
<evidence type="ECO:0000313" key="6">
    <source>
        <dbReference type="Proteomes" id="UP001565220"/>
    </source>
</evidence>
<dbReference type="Proteomes" id="UP001565220">
    <property type="component" value="Unassembled WGS sequence"/>
</dbReference>
<dbReference type="Pfam" id="PF02310">
    <property type="entry name" value="B12-binding"/>
    <property type="match status" value="1"/>
</dbReference>
<dbReference type="Gene3D" id="3.40.50.280">
    <property type="entry name" value="Cobalamin-binding domain"/>
    <property type="match status" value="1"/>
</dbReference>
<proteinExistence type="predicted"/>
<accession>A0ABV4DW67</accession>
<evidence type="ECO:0000259" key="4">
    <source>
        <dbReference type="PROSITE" id="PS51337"/>
    </source>
</evidence>
<dbReference type="PANTHER" id="PTHR45833:SF1">
    <property type="entry name" value="METHIONINE SYNTHASE"/>
    <property type="match status" value="1"/>
</dbReference>